<dbReference type="Pfam" id="PF01321">
    <property type="entry name" value="Creatinase_N"/>
    <property type="match status" value="1"/>
</dbReference>
<dbReference type="AlphaFoldDB" id="A0A1I6A8S1"/>
<feature type="domain" description="Creatinase N-terminal" evidence="2">
    <location>
        <begin position="110"/>
        <end position="174"/>
    </location>
</feature>
<dbReference type="RefSeq" id="WP_092535613.1">
    <property type="nucleotide sequence ID" value="NZ_FOWW01000011.1"/>
</dbReference>
<proteinExistence type="predicted"/>
<gene>
    <name evidence="3" type="ORF">SAMN05421810_111179</name>
</gene>
<dbReference type="GO" id="GO:0004177">
    <property type="term" value="F:aminopeptidase activity"/>
    <property type="evidence" value="ECO:0007669"/>
    <property type="project" value="UniProtKB-KW"/>
</dbReference>
<dbReference type="InterPro" id="IPR029149">
    <property type="entry name" value="Creatin/AminoP/Spt16_N"/>
</dbReference>
<dbReference type="Pfam" id="PF00557">
    <property type="entry name" value="Peptidase_M24"/>
    <property type="match status" value="1"/>
</dbReference>
<keyword evidence="3" id="KW-0031">Aminopeptidase</keyword>
<dbReference type="OrthoDB" id="9806388at2"/>
<dbReference type="Proteomes" id="UP000198727">
    <property type="component" value="Unassembled WGS sequence"/>
</dbReference>
<name>A0A1I6A8S1_9PSEU</name>
<dbReference type="Gene3D" id="3.40.350.10">
    <property type="entry name" value="Creatinase/prolidase N-terminal domain"/>
    <property type="match status" value="1"/>
</dbReference>
<dbReference type="EMBL" id="FOWW01000011">
    <property type="protein sequence ID" value="SFQ65023.1"/>
    <property type="molecule type" value="Genomic_DNA"/>
</dbReference>
<sequence>MTAHFGRLRSRMASLDVDGLVATTIENIRYLTGISSVALEMFPHTGQCFAVVTRDRPDNPWFVSSRCEADQFLDAGPELAGVTAYGTFFREPAVEGVALTPAEERLRAVNGDGISPATAAEALVATVRAAGLAESRIGVDEDGLRPDVLEALRAALPRAAFLPAAGAIRQVRKVKTDAELELVARSAAVMETAIRATVSIARPGVTERQLVREFERTVAGAGGRSRFTLIKIGRSAVAGQSAPSDEPLRRGDAIWFDVGGTVDGYWSDIARVHCVGEPSPRLEKYYNAMLAGEDAALAAARPGMTGRELFEITVNAVRAAGVPHYRRQHVGHGIGVEVYDPVLITPDSEDVIEDGTVVNIETPYYEFGLGAVHVEDPFVVRAGGNALLTTLDRDLGVGEG</sequence>
<dbReference type="InterPro" id="IPR000994">
    <property type="entry name" value="Pept_M24"/>
</dbReference>
<dbReference type="SUPFAM" id="SSF55920">
    <property type="entry name" value="Creatinase/aminopeptidase"/>
    <property type="match status" value="1"/>
</dbReference>
<evidence type="ECO:0000313" key="4">
    <source>
        <dbReference type="Proteomes" id="UP000198727"/>
    </source>
</evidence>
<evidence type="ECO:0000259" key="1">
    <source>
        <dbReference type="Pfam" id="PF00557"/>
    </source>
</evidence>
<keyword evidence="3" id="KW-0378">Hydrolase</keyword>
<dbReference type="STRING" id="587909.SAMN05421810_111179"/>
<dbReference type="InterPro" id="IPR050659">
    <property type="entry name" value="Peptidase_M24B"/>
</dbReference>
<dbReference type="InterPro" id="IPR000587">
    <property type="entry name" value="Creatinase_N"/>
</dbReference>
<feature type="domain" description="Peptidase M24" evidence="1">
    <location>
        <begin position="183"/>
        <end position="381"/>
    </location>
</feature>
<dbReference type="PANTHER" id="PTHR46112:SF2">
    <property type="entry name" value="XAA-PRO AMINOPEPTIDASE P-RELATED"/>
    <property type="match status" value="1"/>
</dbReference>
<dbReference type="InterPro" id="IPR036005">
    <property type="entry name" value="Creatinase/aminopeptidase-like"/>
</dbReference>
<organism evidence="3 4">
    <name type="scientific">Amycolatopsis arida</name>
    <dbReference type="NCBI Taxonomy" id="587909"/>
    <lineage>
        <taxon>Bacteria</taxon>
        <taxon>Bacillati</taxon>
        <taxon>Actinomycetota</taxon>
        <taxon>Actinomycetes</taxon>
        <taxon>Pseudonocardiales</taxon>
        <taxon>Pseudonocardiaceae</taxon>
        <taxon>Amycolatopsis</taxon>
    </lineage>
</organism>
<protein>
    <submittedName>
        <fullName evidence="3">Xaa-Pro aminopeptidase</fullName>
    </submittedName>
</protein>
<accession>A0A1I6A8S1</accession>
<keyword evidence="4" id="KW-1185">Reference proteome</keyword>
<evidence type="ECO:0000259" key="2">
    <source>
        <dbReference type="Pfam" id="PF01321"/>
    </source>
</evidence>
<keyword evidence="3" id="KW-0645">Protease</keyword>
<dbReference type="SUPFAM" id="SSF53092">
    <property type="entry name" value="Creatinase/prolidase N-terminal domain"/>
    <property type="match status" value="1"/>
</dbReference>
<dbReference type="PANTHER" id="PTHR46112">
    <property type="entry name" value="AMINOPEPTIDASE"/>
    <property type="match status" value="1"/>
</dbReference>
<dbReference type="CDD" id="cd01066">
    <property type="entry name" value="APP_MetAP"/>
    <property type="match status" value="1"/>
</dbReference>
<dbReference type="Gene3D" id="3.90.230.10">
    <property type="entry name" value="Creatinase/methionine aminopeptidase superfamily"/>
    <property type="match status" value="1"/>
</dbReference>
<reference evidence="4" key="1">
    <citation type="submission" date="2016-10" db="EMBL/GenBank/DDBJ databases">
        <authorList>
            <person name="Varghese N."/>
            <person name="Submissions S."/>
        </authorList>
    </citation>
    <scope>NUCLEOTIDE SEQUENCE [LARGE SCALE GENOMIC DNA]</scope>
    <source>
        <strain evidence="4">CGMCC 4.5579</strain>
    </source>
</reference>
<evidence type="ECO:0000313" key="3">
    <source>
        <dbReference type="EMBL" id="SFQ65023.1"/>
    </source>
</evidence>